<dbReference type="SUPFAM" id="SSF81296">
    <property type="entry name" value="E set domains"/>
    <property type="match status" value="1"/>
</dbReference>
<sequence length="112" mass="12780">MMKNLIAILLLLYTLPGWGHSKLVKTEPADGAILATPPQEVRVHFAKLIEPELHPAEIWHDGSWHKAHSTVRNRTLIIQLPENVSLTKYQLRWSVMSKDGHHQQGSMQFSVQ</sequence>
<dbReference type="Pfam" id="PF04234">
    <property type="entry name" value="CopC"/>
    <property type="match status" value="1"/>
</dbReference>
<evidence type="ECO:0000313" key="5">
    <source>
        <dbReference type="Proteomes" id="UP000198305"/>
    </source>
</evidence>
<dbReference type="RefSeq" id="WP_089375571.1">
    <property type="nucleotide sequence ID" value="NZ_FZOA01000005.1"/>
</dbReference>
<dbReference type="GO" id="GO:0042597">
    <property type="term" value="C:periplasmic space"/>
    <property type="evidence" value="ECO:0007669"/>
    <property type="project" value="InterPro"/>
</dbReference>
<reference evidence="5" key="1">
    <citation type="submission" date="2017-06" db="EMBL/GenBank/DDBJ databases">
        <authorList>
            <person name="Varghese N."/>
            <person name="Submissions S."/>
        </authorList>
    </citation>
    <scope>NUCLEOTIDE SEQUENCE [LARGE SCALE GENOMIC DNA]</scope>
    <source>
        <strain evidence="5">Ca-68</strain>
    </source>
</reference>
<evidence type="ECO:0000313" key="4">
    <source>
        <dbReference type="EMBL" id="SNR86057.1"/>
    </source>
</evidence>
<keyword evidence="1" id="KW-0732">Signal</keyword>
<dbReference type="InterPro" id="IPR014756">
    <property type="entry name" value="Ig_E-set"/>
</dbReference>
<dbReference type="EMBL" id="FZOA01000005">
    <property type="protein sequence ID" value="SNR86057.1"/>
    <property type="molecule type" value="Genomic_DNA"/>
</dbReference>
<dbReference type="OrthoDB" id="9796814at2"/>
<dbReference type="GO" id="GO:0005507">
    <property type="term" value="F:copper ion binding"/>
    <property type="evidence" value="ECO:0007669"/>
    <property type="project" value="InterPro"/>
</dbReference>
<proteinExistence type="predicted"/>
<evidence type="ECO:0000259" key="3">
    <source>
        <dbReference type="Pfam" id="PF04234"/>
    </source>
</evidence>
<keyword evidence="5" id="KW-1185">Reference proteome</keyword>
<feature type="domain" description="CopC" evidence="3">
    <location>
        <begin position="20"/>
        <end position="111"/>
    </location>
</feature>
<protein>
    <recommendedName>
        <fullName evidence="3">CopC domain-containing protein</fullName>
    </recommendedName>
</protein>
<keyword evidence="2" id="KW-0186">Copper</keyword>
<accession>A0A238ZRL7</accession>
<dbReference type="GO" id="GO:0046688">
    <property type="term" value="P:response to copper ion"/>
    <property type="evidence" value="ECO:0007669"/>
    <property type="project" value="InterPro"/>
</dbReference>
<name>A0A238ZRL7_9PROT</name>
<dbReference type="Proteomes" id="UP000198305">
    <property type="component" value="Unassembled WGS sequence"/>
</dbReference>
<organism evidence="4 5">
    <name type="scientific">Methylobacillus rhizosphaerae</name>
    <dbReference type="NCBI Taxonomy" id="551994"/>
    <lineage>
        <taxon>Bacteria</taxon>
        <taxon>Pseudomonadati</taxon>
        <taxon>Pseudomonadota</taxon>
        <taxon>Betaproteobacteria</taxon>
        <taxon>Nitrosomonadales</taxon>
        <taxon>Methylophilaceae</taxon>
        <taxon>Methylobacillus</taxon>
    </lineage>
</organism>
<dbReference type="Gene3D" id="2.60.40.1220">
    <property type="match status" value="1"/>
</dbReference>
<dbReference type="AlphaFoldDB" id="A0A238ZRL7"/>
<evidence type="ECO:0000256" key="1">
    <source>
        <dbReference type="ARBA" id="ARBA00022729"/>
    </source>
</evidence>
<dbReference type="InterPro" id="IPR007348">
    <property type="entry name" value="CopC_dom"/>
</dbReference>
<dbReference type="InterPro" id="IPR014755">
    <property type="entry name" value="Cu-Rt/internalin_Ig-like"/>
</dbReference>
<gene>
    <name evidence="4" type="ORF">SAMN05192560_1479</name>
</gene>
<evidence type="ECO:0000256" key="2">
    <source>
        <dbReference type="ARBA" id="ARBA00023008"/>
    </source>
</evidence>